<dbReference type="OrthoDB" id="8795463at2"/>
<name>A0A373F7K3_COMTE</name>
<dbReference type="AlphaFoldDB" id="A0A373F7K3"/>
<dbReference type="Pfam" id="PF01890">
    <property type="entry name" value="CbiG_C"/>
    <property type="match status" value="1"/>
</dbReference>
<sequence length="141" mass="15516">MGWGFKSDAQQYSFASCWEQVRLEQPLQAMCFAVLRSRLDTPAWLALQSWAASCLPQVQWLIGDDAEIAQIATPSRSERVVQRFATGSVSEALALYAANRQTPPETARLLVPRIVSQDRRATLAIASALQPSSLLETGVHS</sequence>
<evidence type="ECO:0000313" key="3">
    <source>
        <dbReference type="Proteomes" id="UP000261948"/>
    </source>
</evidence>
<reference evidence="2 3" key="1">
    <citation type="submission" date="2018-08" db="EMBL/GenBank/DDBJ databases">
        <title>Comamonas testosteroni strain SWCO2.</title>
        <authorList>
            <person name="Jiang N."/>
            <person name="Zhang X.Z."/>
        </authorList>
    </citation>
    <scope>NUCLEOTIDE SEQUENCE [LARGE SCALE GENOMIC DNA]</scope>
    <source>
        <strain evidence="2 3">SWCO2</strain>
    </source>
</reference>
<comment type="caution">
    <text evidence="2">The sequence shown here is derived from an EMBL/GenBank/DDBJ whole genome shotgun (WGS) entry which is preliminary data.</text>
</comment>
<evidence type="ECO:0000259" key="1">
    <source>
        <dbReference type="Pfam" id="PF01890"/>
    </source>
</evidence>
<organism evidence="2 3">
    <name type="scientific">Comamonas testosteroni</name>
    <name type="common">Pseudomonas testosteroni</name>
    <dbReference type="NCBI Taxonomy" id="285"/>
    <lineage>
        <taxon>Bacteria</taxon>
        <taxon>Pseudomonadati</taxon>
        <taxon>Pseudomonadota</taxon>
        <taxon>Betaproteobacteria</taxon>
        <taxon>Burkholderiales</taxon>
        <taxon>Comamonadaceae</taxon>
        <taxon>Comamonas</taxon>
    </lineage>
</organism>
<protein>
    <recommendedName>
        <fullName evidence="1">CobE/GbiG C-terminal domain-containing protein</fullName>
    </recommendedName>
</protein>
<dbReference type="Gene3D" id="3.30.420.180">
    <property type="entry name" value="CobE/GbiG C-terminal domain"/>
    <property type="match status" value="1"/>
</dbReference>
<dbReference type="InterPro" id="IPR036518">
    <property type="entry name" value="CobE/GbiG_C_sf"/>
</dbReference>
<evidence type="ECO:0000313" key="2">
    <source>
        <dbReference type="EMBL" id="RGE40131.1"/>
    </source>
</evidence>
<keyword evidence="3" id="KW-1185">Reference proteome</keyword>
<dbReference type="EMBL" id="QURR01000040">
    <property type="protein sequence ID" value="RGE40131.1"/>
    <property type="molecule type" value="Genomic_DNA"/>
</dbReference>
<proteinExistence type="predicted"/>
<dbReference type="Proteomes" id="UP000261948">
    <property type="component" value="Unassembled WGS sequence"/>
</dbReference>
<gene>
    <name evidence="2" type="ORF">DZC30_20805</name>
</gene>
<dbReference type="InterPro" id="IPR002750">
    <property type="entry name" value="CobE/GbiG_C"/>
</dbReference>
<dbReference type="GO" id="GO:0009236">
    <property type="term" value="P:cobalamin biosynthetic process"/>
    <property type="evidence" value="ECO:0007669"/>
    <property type="project" value="InterPro"/>
</dbReference>
<accession>A0A373F7K3</accession>
<dbReference type="SUPFAM" id="SSF159664">
    <property type="entry name" value="CobE/GbiG C-terminal domain-like"/>
    <property type="match status" value="1"/>
</dbReference>
<feature type="domain" description="CobE/GbiG C-terminal" evidence="1">
    <location>
        <begin position="2"/>
        <end position="126"/>
    </location>
</feature>